<dbReference type="SUPFAM" id="SSF46785">
    <property type="entry name" value="Winged helix' DNA-binding domain"/>
    <property type="match status" value="1"/>
</dbReference>
<evidence type="ECO:0000256" key="2">
    <source>
        <dbReference type="ARBA" id="ARBA00023125"/>
    </source>
</evidence>
<protein>
    <submittedName>
        <fullName evidence="5">Helix-turn-helix transcriptional regulator</fullName>
    </submittedName>
</protein>
<dbReference type="PRINTS" id="PR00778">
    <property type="entry name" value="HTHARSR"/>
</dbReference>
<dbReference type="PANTHER" id="PTHR33154:SF15">
    <property type="entry name" value="REGULATORY PROTEIN ARSR"/>
    <property type="match status" value="1"/>
</dbReference>
<dbReference type="PANTHER" id="PTHR33154">
    <property type="entry name" value="TRANSCRIPTIONAL REGULATOR, ARSR FAMILY"/>
    <property type="match status" value="1"/>
</dbReference>
<dbReference type="InterPro" id="IPR036390">
    <property type="entry name" value="WH_DNA-bd_sf"/>
</dbReference>
<evidence type="ECO:0000313" key="5">
    <source>
        <dbReference type="EMBL" id="QEM10515.1"/>
    </source>
</evidence>
<keyword evidence="2" id="KW-0238">DNA-binding</keyword>
<organism evidence="5 6">
    <name type="scientific">Mucilaginibacter rubeus</name>
    <dbReference type="NCBI Taxonomy" id="2027860"/>
    <lineage>
        <taxon>Bacteria</taxon>
        <taxon>Pseudomonadati</taxon>
        <taxon>Bacteroidota</taxon>
        <taxon>Sphingobacteriia</taxon>
        <taxon>Sphingobacteriales</taxon>
        <taxon>Sphingobacteriaceae</taxon>
        <taxon>Mucilaginibacter</taxon>
    </lineage>
</organism>
<dbReference type="OrthoDB" id="9800049at2"/>
<dbReference type="EMBL" id="CP043450">
    <property type="protein sequence ID" value="QEM10515.1"/>
    <property type="molecule type" value="Genomic_DNA"/>
</dbReference>
<dbReference type="InterPro" id="IPR001845">
    <property type="entry name" value="HTH_ArsR_DNA-bd_dom"/>
</dbReference>
<dbReference type="InterPro" id="IPR036388">
    <property type="entry name" value="WH-like_DNA-bd_sf"/>
</dbReference>
<dbReference type="RefSeq" id="WP_112566484.1">
    <property type="nucleotide sequence ID" value="NZ_CP043450.1"/>
</dbReference>
<keyword evidence="1" id="KW-0805">Transcription regulation</keyword>
<dbReference type="GO" id="GO:0003700">
    <property type="term" value="F:DNA-binding transcription factor activity"/>
    <property type="evidence" value="ECO:0007669"/>
    <property type="project" value="InterPro"/>
</dbReference>
<dbReference type="InterPro" id="IPR011991">
    <property type="entry name" value="ArsR-like_HTH"/>
</dbReference>
<dbReference type="NCBIfam" id="NF033788">
    <property type="entry name" value="HTH_metalloreg"/>
    <property type="match status" value="1"/>
</dbReference>
<reference evidence="5" key="1">
    <citation type="submission" date="2019-08" db="EMBL/GenBank/DDBJ databases">
        <title>Comparative genome analysis confer to the adaptation heavy metal polluted environment.</title>
        <authorList>
            <person name="Li Y."/>
        </authorList>
    </citation>
    <scope>NUCLEOTIDE SEQUENCE [LARGE SCALE GENOMIC DNA]</scope>
    <source>
        <strain evidence="5">P1</strain>
    </source>
</reference>
<evidence type="ECO:0000256" key="3">
    <source>
        <dbReference type="ARBA" id="ARBA00023163"/>
    </source>
</evidence>
<proteinExistence type="predicted"/>
<evidence type="ECO:0000256" key="1">
    <source>
        <dbReference type="ARBA" id="ARBA00023015"/>
    </source>
</evidence>
<accession>A0A5C1HXW1</accession>
<name>A0A5C1HXW1_9SPHI</name>
<dbReference type="SMART" id="SM00418">
    <property type="entry name" value="HTH_ARSR"/>
    <property type="match status" value="1"/>
</dbReference>
<dbReference type="Pfam" id="PF12840">
    <property type="entry name" value="HTH_20"/>
    <property type="match status" value="1"/>
</dbReference>
<keyword evidence="6" id="KW-1185">Reference proteome</keyword>
<dbReference type="Proteomes" id="UP000251402">
    <property type="component" value="Chromosome"/>
</dbReference>
<evidence type="ECO:0000313" key="6">
    <source>
        <dbReference type="Proteomes" id="UP000251402"/>
    </source>
</evidence>
<feature type="domain" description="HTH arsR-type" evidence="4">
    <location>
        <begin position="8"/>
        <end position="106"/>
    </location>
</feature>
<dbReference type="Gene3D" id="1.10.10.10">
    <property type="entry name" value="Winged helix-like DNA-binding domain superfamily/Winged helix DNA-binding domain"/>
    <property type="match status" value="1"/>
</dbReference>
<sequence length="110" mass="12365">MANHKKAEFAATDQDLSMVAKALSHPARIAIMRILAQHKHFTCGEIVEILPLAQPTVSHHLKELMDARLITVAIDGKKSLYDVNWPTWNRYTAQFENMLSAINNAEQKVG</sequence>
<dbReference type="AlphaFoldDB" id="A0A5C1HXW1"/>
<evidence type="ECO:0000259" key="4">
    <source>
        <dbReference type="PROSITE" id="PS50987"/>
    </source>
</evidence>
<gene>
    <name evidence="5" type="ORF">DEO27_010915</name>
</gene>
<dbReference type="InterPro" id="IPR051081">
    <property type="entry name" value="HTH_MetalResp_TranReg"/>
</dbReference>
<dbReference type="CDD" id="cd00090">
    <property type="entry name" value="HTH_ARSR"/>
    <property type="match status" value="1"/>
</dbReference>
<dbReference type="GO" id="GO:0003677">
    <property type="term" value="F:DNA binding"/>
    <property type="evidence" value="ECO:0007669"/>
    <property type="project" value="UniProtKB-KW"/>
</dbReference>
<dbReference type="KEGG" id="mrub:DEO27_010915"/>
<dbReference type="PROSITE" id="PS50987">
    <property type="entry name" value="HTH_ARSR_2"/>
    <property type="match status" value="1"/>
</dbReference>
<keyword evidence="3" id="KW-0804">Transcription</keyword>